<keyword evidence="8" id="KW-0732">Signal</keyword>
<accession>A0A0C9WJU3</accession>
<dbReference type="HOGENOM" id="CLU_012917_0_0_1"/>
<evidence type="ECO:0000256" key="4">
    <source>
        <dbReference type="ARBA" id="ARBA00023125"/>
    </source>
</evidence>
<evidence type="ECO:0000256" key="5">
    <source>
        <dbReference type="ARBA" id="ARBA00023163"/>
    </source>
</evidence>
<evidence type="ECO:0000256" key="7">
    <source>
        <dbReference type="SAM" id="MobiDB-lite"/>
    </source>
</evidence>
<evidence type="ECO:0000256" key="8">
    <source>
        <dbReference type="SAM" id="SignalP"/>
    </source>
</evidence>
<dbReference type="PANTHER" id="PTHR47416:SF8">
    <property type="entry name" value="BASIC-LEUCINE ZIPPER TRANSCRIPTION FACTOR E-RELATED"/>
    <property type="match status" value="1"/>
</dbReference>
<keyword evidence="6" id="KW-0539">Nucleus</keyword>
<reference evidence="10 11" key="1">
    <citation type="submission" date="2014-04" db="EMBL/GenBank/DDBJ databases">
        <authorList>
            <consortium name="DOE Joint Genome Institute"/>
            <person name="Kuo A."/>
            <person name="Kohler A."/>
            <person name="Nagy L.G."/>
            <person name="Floudas D."/>
            <person name="Copeland A."/>
            <person name="Barry K.W."/>
            <person name="Cichocki N."/>
            <person name="Veneault-Fourrey C."/>
            <person name="LaButti K."/>
            <person name="Lindquist E.A."/>
            <person name="Lipzen A."/>
            <person name="Lundell T."/>
            <person name="Morin E."/>
            <person name="Murat C."/>
            <person name="Sun H."/>
            <person name="Tunlid A."/>
            <person name="Henrissat B."/>
            <person name="Grigoriev I.V."/>
            <person name="Hibbett D.S."/>
            <person name="Martin F."/>
            <person name="Nordberg H.P."/>
            <person name="Cantor M.N."/>
            <person name="Hua S.X."/>
        </authorList>
    </citation>
    <scope>NUCLEOTIDE SEQUENCE [LARGE SCALE GENOMIC DNA]</scope>
    <source>
        <strain evidence="10 11">LaAM-08-1</strain>
    </source>
</reference>
<feature type="chain" id="PRO_5002205397" description="BZIP domain-containing protein" evidence="8">
    <location>
        <begin position="20"/>
        <end position="828"/>
    </location>
</feature>
<dbReference type="InterPro" id="IPR046347">
    <property type="entry name" value="bZIP_sf"/>
</dbReference>
<feature type="compositionally biased region" description="Acidic residues" evidence="7">
    <location>
        <begin position="180"/>
        <end position="202"/>
    </location>
</feature>
<feature type="region of interest" description="Disordered" evidence="7">
    <location>
        <begin position="648"/>
        <end position="685"/>
    </location>
</feature>
<feature type="region of interest" description="Disordered" evidence="7">
    <location>
        <begin position="288"/>
        <end position="318"/>
    </location>
</feature>
<dbReference type="STRING" id="1095629.A0A0C9WJU3"/>
<feature type="region of interest" description="Disordered" evidence="7">
    <location>
        <begin position="150"/>
        <end position="205"/>
    </location>
</feature>
<feature type="domain" description="BZIP" evidence="9">
    <location>
        <begin position="327"/>
        <end position="390"/>
    </location>
</feature>
<dbReference type="GO" id="GO:0003677">
    <property type="term" value="F:DNA binding"/>
    <property type="evidence" value="ECO:0007669"/>
    <property type="project" value="UniProtKB-KW"/>
</dbReference>
<feature type="signal peptide" evidence="8">
    <location>
        <begin position="1"/>
        <end position="19"/>
    </location>
</feature>
<feature type="region of interest" description="Disordered" evidence="7">
    <location>
        <begin position="711"/>
        <end position="730"/>
    </location>
</feature>
<protein>
    <recommendedName>
        <fullName evidence="9">BZIP domain-containing protein</fullName>
    </recommendedName>
</protein>
<keyword evidence="4" id="KW-0238">DNA-binding</keyword>
<name>A0A0C9WJU3_9AGAR</name>
<evidence type="ECO:0000313" key="10">
    <source>
        <dbReference type="EMBL" id="KIJ95294.1"/>
    </source>
</evidence>
<evidence type="ECO:0000256" key="1">
    <source>
        <dbReference type="ARBA" id="ARBA00004123"/>
    </source>
</evidence>
<evidence type="ECO:0000256" key="2">
    <source>
        <dbReference type="ARBA" id="ARBA00007163"/>
    </source>
</evidence>
<dbReference type="PANTHER" id="PTHR47416">
    <property type="entry name" value="BASIC-LEUCINE ZIPPER TRANSCRIPTION FACTOR F-RELATED"/>
    <property type="match status" value="1"/>
</dbReference>
<dbReference type="GO" id="GO:0005634">
    <property type="term" value="C:nucleus"/>
    <property type="evidence" value="ECO:0007669"/>
    <property type="project" value="UniProtKB-SubCell"/>
</dbReference>
<feature type="region of interest" description="Disordered" evidence="7">
    <location>
        <begin position="45"/>
        <end position="64"/>
    </location>
</feature>
<feature type="region of interest" description="Disordered" evidence="7">
    <location>
        <begin position="757"/>
        <end position="790"/>
    </location>
</feature>
<dbReference type="Gene3D" id="1.20.5.170">
    <property type="match status" value="1"/>
</dbReference>
<gene>
    <name evidence="10" type="ORF">K443DRAFT_109004</name>
</gene>
<proteinExistence type="inferred from homology"/>
<feature type="compositionally biased region" description="Polar residues" evidence="7">
    <location>
        <begin position="169"/>
        <end position="179"/>
    </location>
</feature>
<sequence length="828" mass="87887">MWGRASILLFFALSPRTTTTNIMQVDTYSDLSDIFHTELFYPSSIPSDPSPSSSPAQSPFSNTLLTPPQSILPTSFPDIHLDNSTNLIDTNPIDSSFFTLFDDELKASGGATSDPLFPPYDSSASSTFFDMGFDHMNMSSMMGMGMGMDMSLSSPMPMEDAGIDPQLVDTPSQAQSQSDFDADSTAVEEEEGEAEEKEEEEQEKLVLTIPPVKVGGHGKARKGTVQSGGIVKKSAHAHAGIGAGVKDKENTGIQAKKTQVKGWGSKPPSAPAPASLSAPATTLLPVVKQPASLPSPPELQTSEHGGDDEDDELPHDWRPSPEVFAKMTSKEKRQLRNKISARNFRVRRKEYISTLEGDIAERDRLLDAIRTELGSSKSENLALRQEIAALKRTLLAGRGLGDGDVTFTAGDVNVSMSGIEALNLPPPAPLPEMSAAEMLAASSAAAAAAASISSSSSSSAAAAASISTYPLLTPNTQKDLPSSSHSTSSSATARQGFWGGFGGGGVMPVHTALLPDVSVFAKGLENINPAMNGSKTTREREREGPLSVVSNKAGGGGALGGFDGFADLNPFTMKTLDAYRMHLWGKMAAQQHHHQSQQQQHQQHQQPLTGLASNLRPHYFNSGNKPNLPSTYTSNGYGSTLSALLSGKQASSSYPSPPSSPLLLGKDAHQQRQQQQQQQEREVQHAVLAAMASQTIFRKMGSAFWDAFSGSSASSSSSGGNGGGAPKNWDADKVRRVLEGKAVVRVVDVDQVTPPGSPKIRAVTPSGVKASMPGNLNMKAPTSAQKVPTSPRLRACSQGLTQDEKKCCATMCDILEESMRSLTVSKKM</sequence>
<dbReference type="SUPFAM" id="SSF57959">
    <property type="entry name" value="Leucine zipper domain"/>
    <property type="match status" value="1"/>
</dbReference>
<feature type="compositionally biased region" description="Polar residues" evidence="7">
    <location>
        <begin position="621"/>
        <end position="634"/>
    </location>
</feature>
<dbReference type="PROSITE" id="PS50217">
    <property type="entry name" value="BZIP"/>
    <property type="match status" value="1"/>
</dbReference>
<dbReference type="SMART" id="SM00338">
    <property type="entry name" value="BRLZ"/>
    <property type="match status" value="1"/>
</dbReference>
<dbReference type="Proteomes" id="UP000054477">
    <property type="component" value="Unassembled WGS sequence"/>
</dbReference>
<organism evidence="10 11">
    <name type="scientific">Laccaria amethystina LaAM-08-1</name>
    <dbReference type="NCBI Taxonomy" id="1095629"/>
    <lineage>
        <taxon>Eukaryota</taxon>
        <taxon>Fungi</taxon>
        <taxon>Dikarya</taxon>
        <taxon>Basidiomycota</taxon>
        <taxon>Agaricomycotina</taxon>
        <taxon>Agaricomycetes</taxon>
        <taxon>Agaricomycetidae</taxon>
        <taxon>Agaricales</taxon>
        <taxon>Agaricineae</taxon>
        <taxon>Hydnangiaceae</taxon>
        <taxon>Laccaria</taxon>
    </lineage>
</organism>
<dbReference type="CDD" id="cd14810">
    <property type="entry name" value="bZIP_u1"/>
    <property type="match status" value="1"/>
</dbReference>
<evidence type="ECO:0000313" key="11">
    <source>
        <dbReference type="Proteomes" id="UP000054477"/>
    </source>
</evidence>
<feature type="region of interest" description="Disordered" evidence="7">
    <location>
        <begin position="239"/>
        <end position="276"/>
    </location>
</feature>
<evidence type="ECO:0000256" key="3">
    <source>
        <dbReference type="ARBA" id="ARBA00023015"/>
    </source>
</evidence>
<dbReference type="PROSITE" id="PS00036">
    <property type="entry name" value="BZIP_BASIC"/>
    <property type="match status" value="1"/>
</dbReference>
<comment type="subcellular location">
    <subcellularLocation>
        <location evidence="1">Nucleus</location>
    </subcellularLocation>
</comment>
<dbReference type="GO" id="GO:0003700">
    <property type="term" value="F:DNA-binding transcription factor activity"/>
    <property type="evidence" value="ECO:0007669"/>
    <property type="project" value="InterPro"/>
</dbReference>
<keyword evidence="5" id="KW-0804">Transcription</keyword>
<evidence type="ECO:0000259" key="9">
    <source>
        <dbReference type="PROSITE" id="PS50217"/>
    </source>
</evidence>
<dbReference type="OrthoDB" id="5571888at2759"/>
<evidence type="ECO:0000256" key="6">
    <source>
        <dbReference type="ARBA" id="ARBA00023242"/>
    </source>
</evidence>
<keyword evidence="11" id="KW-1185">Reference proteome</keyword>
<comment type="similarity">
    <text evidence="2">Belongs to the bZIP family.</text>
</comment>
<dbReference type="Pfam" id="PF00170">
    <property type="entry name" value="bZIP_1"/>
    <property type="match status" value="1"/>
</dbReference>
<reference evidence="11" key="2">
    <citation type="submission" date="2015-01" db="EMBL/GenBank/DDBJ databases">
        <title>Evolutionary Origins and Diversification of the Mycorrhizal Mutualists.</title>
        <authorList>
            <consortium name="DOE Joint Genome Institute"/>
            <consortium name="Mycorrhizal Genomics Consortium"/>
            <person name="Kohler A."/>
            <person name="Kuo A."/>
            <person name="Nagy L.G."/>
            <person name="Floudas D."/>
            <person name="Copeland A."/>
            <person name="Barry K.W."/>
            <person name="Cichocki N."/>
            <person name="Veneault-Fourrey C."/>
            <person name="LaButti K."/>
            <person name="Lindquist E.A."/>
            <person name="Lipzen A."/>
            <person name="Lundell T."/>
            <person name="Morin E."/>
            <person name="Murat C."/>
            <person name="Riley R."/>
            <person name="Ohm R."/>
            <person name="Sun H."/>
            <person name="Tunlid A."/>
            <person name="Henrissat B."/>
            <person name="Grigoriev I.V."/>
            <person name="Hibbett D.S."/>
            <person name="Martin F."/>
        </authorList>
    </citation>
    <scope>NUCLEOTIDE SEQUENCE [LARGE SCALE GENOMIC DNA]</scope>
    <source>
        <strain evidence="11">LaAM-08-1</strain>
    </source>
</reference>
<feature type="region of interest" description="Disordered" evidence="7">
    <location>
        <begin position="613"/>
        <end position="634"/>
    </location>
</feature>
<dbReference type="InterPro" id="IPR004827">
    <property type="entry name" value="bZIP"/>
</dbReference>
<feature type="compositionally biased region" description="Low complexity" evidence="7">
    <location>
        <begin position="45"/>
        <end position="61"/>
    </location>
</feature>
<feature type="region of interest" description="Disordered" evidence="7">
    <location>
        <begin position="530"/>
        <end position="552"/>
    </location>
</feature>
<dbReference type="EMBL" id="KN838761">
    <property type="protein sequence ID" value="KIJ95294.1"/>
    <property type="molecule type" value="Genomic_DNA"/>
</dbReference>
<dbReference type="AlphaFoldDB" id="A0A0C9WJU3"/>
<keyword evidence="3" id="KW-0805">Transcription regulation</keyword>